<dbReference type="Pfam" id="PF01182">
    <property type="entry name" value="Glucosamine_iso"/>
    <property type="match status" value="1"/>
</dbReference>
<dbReference type="Proteomes" id="UP000727993">
    <property type="component" value="Unassembled WGS sequence"/>
</dbReference>
<dbReference type="InterPro" id="IPR037171">
    <property type="entry name" value="NagB/RpiA_transferase-like"/>
</dbReference>
<dbReference type="GO" id="GO:0005975">
    <property type="term" value="P:carbohydrate metabolic process"/>
    <property type="evidence" value="ECO:0007669"/>
    <property type="project" value="InterPro"/>
</dbReference>
<proteinExistence type="predicted"/>
<dbReference type="PANTHER" id="PTHR11054">
    <property type="entry name" value="6-PHOSPHOGLUCONOLACTONASE"/>
    <property type="match status" value="1"/>
</dbReference>
<sequence length="253" mass="26300">MAPAAAARRRRTGVTVQVEYTSPDQFAATCAQVTARLIAVAQAERGWASVAFSGGSTVGPVFDELVTLAADPPSPDLVVDWGRVGVAQVDERVVDFDQPDRNGAVLVERLLDALPVRPAIVELLPVELVDPGGWLDAARAGLARATGVGSSFDVVQLGLGPDGHTASLVPGDPVLEVRSDPVALTGLYQGYRRLTMTYPVLDAAGARVWWVESAAPGQAKAQAASALLAGDRSVPAGWVERAETTVVIDAGDG</sequence>
<evidence type="ECO:0000313" key="3">
    <source>
        <dbReference type="EMBL" id="MBK9297749.1"/>
    </source>
</evidence>
<evidence type="ECO:0000256" key="1">
    <source>
        <dbReference type="ARBA" id="ARBA00004921"/>
    </source>
</evidence>
<dbReference type="AlphaFoldDB" id="A0A936TFG2"/>
<dbReference type="InterPro" id="IPR006148">
    <property type="entry name" value="Glc/Gal-6P_isomerase"/>
</dbReference>
<protein>
    <submittedName>
        <fullName evidence="3">6-phosphogluconolactonase</fullName>
    </submittedName>
</protein>
<evidence type="ECO:0000259" key="2">
    <source>
        <dbReference type="Pfam" id="PF01182"/>
    </source>
</evidence>
<dbReference type="SUPFAM" id="SSF100950">
    <property type="entry name" value="NagB/RpiA/CoA transferase-like"/>
    <property type="match status" value="1"/>
</dbReference>
<evidence type="ECO:0000313" key="4">
    <source>
        <dbReference type="Proteomes" id="UP000727993"/>
    </source>
</evidence>
<comment type="pathway">
    <text evidence="1">Carbohydrate degradation.</text>
</comment>
<feature type="domain" description="Glucosamine/galactosamine-6-phosphate isomerase" evidence="2">
    <location>
        <begin position="22"/>
        <end position="245"/>
    </location>
</feature>
<name>A0A936TFG2_9ACTN</name>
<organism evidence="3 4">
    <name type="scientific">Candidatus Neomicrothrix subdominans</name>
    <dbReference type="NCBI Taxonomy" id="2954438"/>
    <lineage>
        <taxon>Bacteria</taxon>
        <taxon>Bacillati</taxon>
        <taxon>Actinomycetota</taxon>
        <taxon>Acidimicrobiia</taxon>
        <taxon>Acidimicrobiales</taxon>
        <taxon>Microthrixaceae</taxon>
        <taxon>Candidatus Neomicrothrix</taxon>
    </lineage>
</organism>
<accession>A0A936TFG2</accession>
<dbReference type="EMBL" id="JADJZA010000007">
    <property type="protein sequence ID" value="MBK9297749.1"/>
    <property type="molecule type" value="Genomic_DNA"/>
</dbReference>
<dbReference type="InterPro" id="IPR039104">
    <property type="entry name" value="6PGL"/>
</dbReference>
<comment type="caution">
    <text evidence="3">The sequence shown here is derived from an EMBL/GenBank/DDBJ whole genome shotgun (WGS) entry which is preliminary data.</text>
</comment>
<dbReference type="PANTHER" id="PTHR11054:SF0">
    <property type="entry name" value="6-PHOSPHOGLUCONOLACTONASE"/>
    <property type="match status" value="1"/>
</dbReference>
<gene>
    <name evidence="3" type="ORF">IPN02_13150</name>
</gene>
<reference evidence="3 4" key="1">
    <citation type="submission" date="2020-10" db="EMBL/GenBank/DDBJ databases">
        <title>Connecting structure to function with the recovery of over 1000 high-quality activated sludge metagenome-assembled genomes encoding full-length rRNA genes using long-read sequencing.</title>
        <authorList>
            <person name="Singleton C.M."/>
            <person name="Petriglieri F."/>
            <person name="Kristensen J.M."/>
            <person name="Kirkegaard R.H."/>
            <person name="Michaelsen T.Y."/>
            <person name="Andersen M.H."/>
            <person name="Karst S.M."/>
            <person name="Dueholm M.S."/>
            <person name="Nielsen P.H."/>
            <person name="Albertsen M."/>
        </authorList>
    </citation>
    <scope>NUCLEOTIDE SEQUENCE [LARGE SCALE GENOMIC DNA]</scope>
    <source>
        <strain evidence="3">Lyne_18-Q3-R50-59_MAXAC.006</strain>
    </source>
</reference>
<dbReference type="Gene3D" id="3.40.50.1360">
    <property type="match status" value="1"/>
</dbReference>